<dbReference type="Pfam" id="PF01521">
    <property type="entry name" value="Fe-S_biosyn"/>
    <property type="match status" value="1"/>
</dbReference>
<evidence type="ECO:0000313" key="2">
    <source>
        <dbReference type="EMBL" id="MEK9500545.1"/>
    </source>
</evidence>
<dbReference type="PANTHER" id="PTHR43011:SF1">
    <property type="entry name" value="IRON-SULFUR CLUSTER ASSEMBLY 2 HOMOLOG, MITOCHONDRIAL"/>
    <property type="match status" value="1"/>
</dbReference>
<dbReference type="InterPro" id="IPR000361">
    <property type="entry name" value="ATAP_core_dom"/>
</dbReference>
<dbReference type="NCBIfam" id="TIGR00049">
    <property type="entry name" value="iron-sulfur cluster assembly accessory protein"/>
    <property type="match status" value="1"/>
</dbReference>
<protein>
    <submittedName>
        <fullName evidence="2">Iron-sulfur cluster assembly accessory protein</fullName>
    </submittedName>
</protein>
<organism evidence="2 3">
    <name type="scientific">Gaopeijia maritima</name>
    <dbReference type="NCBI Taxonomy" id="3119007"/>
    <lineage>
        <taxon>Bacteria</taxon>
        <taxon>Pseudomonadati</taxon>
        <taxon>Gemmatimonadota</taxon>
        <taxon>Longimicrobiia</taxon>
        <taxon>Gaopeijiales</taxon>
        <taxon>Gaopeijiaceae</taxon>
        <taxon>Gaopeijia</taxon>
    </lineage>
</organism>
<comment type="caution">
    <text evidence="2">The sequence shown here is derived from an EMBL/GenBank/DDBJ whole genome shotgun (WGS) entry which is preliminary data.</text>
</comment>
<sequence length="108" mass="11357">MLTLTPTAVTKVQEFITDHGSSDVSGLRVAVLPGGCSGFQYGLNIEDGPETDDEIFDLSGVRIFVDPFSAQYLEGVEIDYVTSMMGSGFSFRNPNAAGGCGCGSSFTV</sequence>
<dbReference type="PANTHER" id="PTHR43011">
    <property type="entry name" value="IRON-SULFUR CLUSTER ASSEMBLY 2 HOMOLOG, MITOCHONDRIAL"/>
    <property type="match status" value="1"/>
</dbReference>
<feature type="domain" description="Core" evidence="1">
    <location>
        <begin position="2"/>
        <end position="103"/>
    </location>
</feature>
<dbReference type="InterPro" id="IPR017870">
    <property type="entry name" value="FeS_cluster_insertion_CS"/>
</dbReference>
<proteinExistence type="predicted"/>
<dbReference type="InterPro" id="IPR035903">
    <property type="entry name" value="HesB-like_dom_sf"/>
</dbReference>
<reference evidence="2 3" key="1">
    <citation type="submission" date="2024-02" db="EMBL/GenBank/DDBJ databases">
        <title>A novel Gemmatimonadota bacterium.</title>
        <authorList>
            <person name="Du Z.-J."/>
            <person name="Ye Y.-Q."/>
        </authorList>
    </citation>
    <scope>NUCLEOTIDE SEQUENCE [LARGE SCALE GENOMIC DNA]</scope>
    <source>
        <strain evidence="2 3">DH-20</strain>
    </source>
</reference>
<gene>
    <name evidence="2" type="ORF">WI372_06120</name>
</gene>
<keyword evidence="3" id="KW-1185">Reference proteome</keyword>
<evidence type="ECO:0000313" key="3">
    <source>
        <dbReference type="Proteomes" id="UP001484239"/>
    </source>
</evidence>
<dbReference type="InterPro" id="IPR016092">
    <property type="entry name" value="ATAP"/>
</dbReference>
<name>A0ABU9E9G1_9BACT</name>
<accession>A0ABU9E9G1</accession>
<dbReference type="EMBL" id="JBBHLI010000002">
    <property type="protein sequence ID" value="MEK9500545.1"/>
    <property type="molecule type" value="Genomic_DNA"/>
</dbReference>
<dbReference type="Proteomes" id="UP001484239">
    <property type="component" value="Unassembled WGS sequence"/>
</dbReference>
<dbReference type="RefSeq" id="WP_405274696.1">
    <property type="nucleotide sequence ID" value="NZ_CP144380.1"/>
</dbReference>
<evidence type="ECO:0000259" key="1">
    <source>
        <dbReference type="Pfam" id="PF01521"/>
    </source>
</evidence>
<dbReference type="PROSITE" id="PS01152">
    <property type="entry name" value="HESB"/>
    <property type="match status" value="1"/>
</dbReference>
<dbReference type="SUPFAM" id="SSF89360">
    <property type="entry name" value="HesB-like domain"/>
    <property type="match status" value="1"/>
</dbReference>
<dbReference type="Gene3D" id="2.60.300.12">
    <property type="entry name" value="HesB-like domain"/>
    <property type="match status" value="1"/>
</dbReference>